<accession>A0ABW8JRU1</accession>
<evidence type="ECO:0000313" key="2">
    <source>
        <dbReference type="Proteomes" id="UP001620460"/>
    </source>
</evidence>
<reference evidence="1 2" key="1">
    <citation type="submission" date="2020-10" db="EMBL/GenBank/DDBJ databases">
        <title>Phylogeny of dyella-like bacteria.</title>
        <authorList>
            <person name="Fu J."/>
        </authorList>
    </citation>
    <scope>NUCLEOTIDE SEQUENCE [LARGE SCALE GENOMIC DNA]</scope>
    <source>
        <strain evidence="1 2">Gsoil3046</strain>
    </source>
</reference>
<gene>
    <name evidence="1" type="ORF">ISP17_03330</name>
</gene>
<dbReference type="RefSeq" id="WP_404630094.1">
    <property type="nucleotide sequence ID" value="NZ_JADIKM010000001.1"/>
</dbReference>
<evidence type="ECO:0000313" key="1">
    <source>
        <dbReference type="EMBL" id="MFK2902981.1"/>
    </source>
</evidence>
<organism evidence="1 2">
    <name type="scientific">Dyella ginsengisoli</name>
    <dbReference type="NCBI Taxonomy" id="363848"/>
    <lineage>
        <taxon>Bacteria</taxon>
        <taxon>Pseudomonadati</taxon>
        <taxon>Pseudomonadota</taxon>
        <taxon>Gammaproteobacteria</taxon>
        <taxon>Lysobacterales</taxon>
        <taxon>Rhodanobacteraceae</taxon>
        <taxon>Dyella</taxon>
    </lineage>
</organism>
<dbReference type="Proteomes" id="UP001620460">
    <property type="component" value="Unassembled WGS sequence"/>
</dbReference>
<sequence length="78" mass="8566">MSDQDIARCVTDHQGGEVEAVHGPFGLCGAQAWELRVFLEDEEEYGVRYVVEAGGGGLRYLDGFQTLCEWVTGHCKSS</sequence>
<name>A0ABW8JRU1_9GAMM</name>
<protein>
    <submittedName>
        <fullName evidence="1">Uncharacterized protein</fullName>
    </submittedName>
</protein>
<comment type="caution">
    <text evidence="1">The sequence shown here is derived from an EMBL/GenBank/DDBJ whole genome shotgun (WGS) entry which is preliminary data.</text>
</comment>
<dbReference type="EMBL" id="JADIKM010000001">
    <property type="protein sequence ID" value="MFK2902981.1"/>
    <property type="molecule type" value="Genomic_DNA"/>
</dbReference>
<keyword evidence="2" id="KW-1185">Reference proteome</keyword>
<proteinExistence type="predicted"/>